<organism evidence="2 3">
    <name type="scientific">Aquamicrobium aerolatum DSM 21857</name>
    <dbReference type="NCBI Taxonomy" id="1121003"/>
    <lineage>
        <taxon>Bacteria</taxon>
        <taxon>Pseudomonadati</taxon>
        <taxon>Pseudomonadota</taxon>
        <taxon>Alphaproteobacteria</taxon>
        <taxon>Hyphomicrobiales</taxon>
        <taxon>Phyllobacteriaceae</taxon>
        <taxon>Aerobium</taxon>
    </lineage>
</organism>
<keyword evidence="1" id="KW-0812">Transmembrane</keyword>
<evidence type="ECO:0000256" key="1">
    <source>
        <dbReference type="SAM" id="Phobius"/>
    </source>
</evidence>
<keyword evidence="3" id="KW-1185">Reference proteome</keyword>
<proteinExistence type="predicted"/>
<gene>
    <name evidence="2" type="ORF">SAMN03080618_02479</name>
</gene>
<evidence type="ECO:0000313" key="3">
    <source>
        <dbReference type="Proteomes" id="UP000242763"/>
    </source>
</evidence>
<dbReference type="Proteomes" id="UP000242763">
    <property type="component" value="Unassembled WGS sequence"/>
</dbReference>
<reference evidence="3" key="1">
    <citation type="submission" date="2016-10" db="EMBL/GenBank/DDBJ databases">
        <authorList>
            <person name="Varghese N."/>
            <person name="Submissions S."/>
        </authorList>
    </citation>
    <scope>NUCLEOTIDE SEQUENCE [LARGE SCALE GENOMIC DNA]</scope>
    <source>
        <strain evidence="3">DSM 21857</strain>
    </source>
</reference>
<feature type="transmembrane region" description="Helical" evidence="1">
    <location>
        <begin position="73"/>
        <end position="91"/>
    </location>
</feature>
<evidence type="ECO:0000313" key="2">
    <source>
        <dbReference type="EMBL" id="SFJ26000.1"/>
    </source>
</evidence>
<sequence>MISLAGRMIEIAVSEKPKMDRDKGNEAESRRIIRRVDVESEATMARRVTNHLGGHDADQNDWAEVWGTRIGRWLGVILLIYLIWWLIQFMIDAG</sequence>
<accession>A0A1I3PX36</accession>
<dbReference type="EMBL" id="FORF01000013">
    <property type="protein sequence ID" value="SFJ26000.1"/>
    <property type="molecule type" value="Genomic_DNA"/>
</dbReference>
<dbReference type="STRING" id="1121003.SAMN03080618_02479"/>
<name>A0A1I3PX36_9HYPH</name>
<protein>
    <submittedName>
        <fullName evidence="2">Uncharacterized protein</fullName>
    </submittedName>
</protein>
<dbReference type="AlphaFoldDB" id="A0A1I3PX36"/>
<keyword evidence="1" id="KW-1133">Transmembrane helix</keyword>
<keyword evidence="1" id="KW-0472">Membrane</keyword>